<dbReference type="GO" id="GO:0051537">
    <property type="term" value="F:2 iron, 2 sulfur cluster binding"/>
    <property type="evidence" value="ECO:0007669"/>
    <property type="project" value="UniProtKB-KW"/>
</dbReference>
<evidence type="ECO:0000259" key="7">
    <source>
        <dbReference type="PROSITE" id="PS51296"/>
    </source>
</evidence>
<dbReference type="SUPFAM" id="SSF50022">
    <property type="entry name" value="ISP domain"/>
    <property type="match status" value="1"/>
</dbReference>
<dbReference type="Gene3D" id="2.102.10.10">
    <property type="entry name" value="Rieske [2Fe-2S] iron-sulphur domain"/>
    <property type="match status" value="1"/>
</dbReference>
<organism evidence="8 9">
    <name type="scientific">Mucilaginibacter ginsenosidivorax</name>
    <dbReference type="NCBI Taxonomy" id="862126"/>
    <lineage>
        <taxon>Bacteria</taxon>
        <taxon>Pseudomonadati</taxon>
        <taxon>Bacteroidota</taxon>
        <taxon>Sphingobacteriia</taxon>
        <taxon>Sphingobacteriales</taxon>
        <taxon>Sphingobacteriaceae</taxon>
        <taxon>Mucilaginibacter</taxon>
    </lineage>
</organism>
<gene>
    <name evidence="8" type="ORF">FSB76_29695</name>
</gene>
<dbReference type="EMBL" id="CP042437">
    <property type="protein sequence ID" value="QEC79928.1"/>
    <property type="molecule type" value="Genomic_DNA"/>
</dbReference>
<comment type="cofactor">
    <cofactor evidence="5">
        <name>[2Fe-2S] cluster</name>
        <dbReference type="ChEBI" id="CHEBI:190135"/>
    </cofactor>
</comment>
<dbReference type="PANTHER" id="PTHR21496">
    <property type="entry name" value="FERREDOXIN-RELATED"/>
    <property type="match status" value="1"/>
</dbReference>
<evidence type="ECO:0000256" key="6">
    <source>
        <dbReference type="ARBA" id="ARBA00038001"/>
    </source>
</evidence>
<evidence type="ECO:0000256" key="4">
    <source>
        <dbReference type="ARBA" id="ARBA00023014"/>
    </source>
</evidence>
<evidence type="ECO:0000256" key="2">
    <source>
        <dbReference type="ARBA" id="ARBA00022723"/>
    </source>
</evidence>
<dbReference type="Pfam" id="PF00355">
    <property type="entry name" value="Rieske"/>
    <property type="match status" value="1"/>
</dbReference>
<accession>A0A5B8WDC2</accession>
<comment type="similarity">
    <text evidence="6">Belongs to the bacterial ring-hydroxylating dioxygenase ferredoxin component family.</text>
</comment>
<dbReference type="OrthoDB" id="593800at2"/>
<keyword evidence="2" id="KW-0479">Metal-binding</keyword>
<dbReference type="KEGG" id="mgk:FSB76_29695"/>
<dbReference type="GO" id="GO:0046872">
    <property type="term" value="F:metal ion binding"/>
    <property type="evidence" value="ECO:0007669"/>
    <property type="project" value="UniProtKB-KW"/>
</dbReference>
<keyword evidence="1" id="KW-0001">2Fe-2S</keyword>
<dbReference type="RefSeq" id="WP_147059995.1">
    <property type="nucleotide sequence ID" value="NZ_CP042437.1"/>
</dbReference>
<keyword evidence="4" id="KW-0411">Iron-sulfur</keyword>
<dbReference type="InterPro" id="IPR036922">
    <property type="entry name" value="Rieske_2Fe-2S_sf"/>
</dbReference>
<keyword evidence="9" id="KW-1185">Reference proteome</keyword>
<name>A0A5B8WDC2_9SPHI</name>
<feature type="domain" description="Rieske" evidence="7">
    <location>
        <begin position="3"/>
        <end position="98"/>
    </location>
</feature>
<reference evidence="8 9" key="1">
    <citation type="journal article" date="2013" name="J. Microbiol.">
        <title>Mucilaginibacter ginsenosidivorax sp. nov., with ginsenoside converting activity isolated from sediment.</title>
        <authorList>
            <person name="Kim J.K."/>
            <person name="Choi T.E."/>
            <person name="Liu Q.M."/>
            <person name="Park H.Y."/>
            <person name="Yi T.H."/>
            <person name="Yoon M.H."/>
            <person name="Kim S.C."/>
            <person name="Im W.T."/>
        </authorList>
    </citation>
    <scope>NUCLEOTIDE SEQUENCE [LARGE SCALE GENOMIC DNA]</scope>
    <source>
        <strain evidence="8 9">KHI28</strain>
    </source>
</reference>
<evidence type="ECO:0000256" key="5">
    <source>
        <dbReference type="ARBA" id="ARBA00034078"/>
    </source>
</evidence>
<evidence type="ECO:0000313" key="9">
    <source>
        <dbReference type="Proteomes" id="UP000321362"/>
    </source>
</evidence>
<evidence type="ECO:0000313" key="8">
    <source>
        <dbReference type="EMBL" id="QEC79928.1"/>
    </source>
</evidence>
<dbReference type="InterPro" id="IPR017941">
    <property type="entry name" value="Rieske_2Fe-2S"/>
</dbReference>
<evidence type="ECO:0000256" key="3">
    <source>
        <dbReference type="ARBA" id="ARBA00023004"/>
    </source>
</evidence>
<dbReference type="PROSITE" id="PS51296">
    <property type="entry name" value="RIESKE"/>
    <property type="match status" value="1"/>
</dbReference>
<sequence length="112" mass="12634">MNWYKIAEIKNTLEPFIKKVKAGNRSICLVGFEGKIYATAINCPHAGFDLSQGLCVKGKIVCPYHRYTYNLTTGKGGEGQNDFLETYAVDIRGDDIYVGINSFWDKVRQAFK</sequence>
<proteinExistence type="inferred from homology"/>
<evidence type="ECO:0000256" key="1">
    <source>
        <dbReference type="ARBA" id="ARBA00022714"/>
    </source>
</evidence>
<dbReference type="Proteomes" id="UP000321362">
    <property type="component" value="Chromosome"/>
</dbReference>
<dbReference type="PANTHER" id="PTHR21496:SF0">
    <property type="entry name" value="RIESKE DOMAIN-CONTAINING PROTEIN"/>
    <property type="match status" value="1"/>
</dbReference>
<dbReference type="AlphaFoldDB" id="A0A5B8WDC2"/>
<protein>
    <submittedName>
        <fullName evidence="8">Rieske 2Fe-2S domain-containing protein</fullName>
    </submittedName>
</protein>
<keyword evidence="3" id="KW-0408">Iron</keyword>